<gene>
    <name evidence="4" type="ORF">EYS08_16585</name>
</gene>
<sequence>MYLIKSPLLLKWYYPSLLWNKSRTEKVIYLTFDDGPIPNVTDFVLKTLKVFNAKATFFCIGDNIVKHPEVFERVKNDGHAIGNHTFNHLKGWKTDNEIYLQNTLKCQELTQTNLFRPPYGRIRKSQIKSLKSVVRSPKSIFQNQQSDLGLKTIDSGLNIVMWDVLSGDFDTKLSPEKCYQNVIKHTENGSIIVFHDSLKAFDRLSYALPKVLAYFTEKGFTFSTL</sequence>
<dbReference type="GO" id="GO:0016020">
    <property type="term" value="C:membrane"/>
    <property type="evidence" value="ECO:0007669"/>
    <property type="project" value="TreeGrafter"/>
</dbReference>
<dbReference type="InterPro" id="IPR050248">
    <property type="entry name" value="Polysacc_deacetylase_ArnD"/>
</dbReference>
<comment type="caution">
    <text evidence="4">The sequence shown here is derived from an EMBL/GenBank/DDBJ whole genome shotgun (WGS) entry which is preliminary data.</text>
</comment>
<evidence type="ECO:0000313" key="5">
    <source>
        <dbReference type="Proteomes" id="UP000291819"/>
    </source>
</evidence>
<dbReference type="Gene3D" id="3.20.20.370">
    <property type="entry name" value="Glycoside hydrolase/deacetylase"/>
    <property type="match status" value="1"/>
</dbReference>
<protein>
    <submittedName>
        <fullName evidence="4">Polysaccharide deacetylase family protein</fullName>
    </submittedName>
</protein>
<dbReference type="RefSeq" id="WP_131031081.1">
    <property type="nucleotide sequence ID" value="NZ_SIXF01000017.1"/>
</dbReference>
<dbReference type="PANTHER" id="PTHR10587:SF133">
    <property type="entry name" value="CHITIN DEACETYLASE 1-RELATED"/>
    <property type="match status" value="1"/>
</dbReference>
<dbReference type="InterPro" id="IPR002509">
    <property type="entry name" value="NODB_dom"/>
</dbReference>
<organism evidence="4 5">
    <name type="scientific">Pedobacter kyonggii</name>
    <dbReference type="NCBI Taxonomy" id="1926871"/>
    <lineage>
        <taxon>Bacteria</taxon>
        <taxon>Pseudomonadati</taxon>
        <taxon>Bacteroidota</taxon>
        <taxon>Sphingobacteriia</taxon>
        <taxon>Sphingobacteriales</taxon>
        <taxon>Sphingobacteriaceae</taxon>
        <taxon>Pedobacter</taxon>
    </lineage>
</organism>
<dbReference type="GO" id="GO:0016810">
    <property type="term" value="F:hydrolase activity, acting on carbon-nitrogen (but not peptide) bonds"/>
    <property type="evidence" value="ECO:0007669"/>
    <property type="project" value="InterPro"/>
</dbReference>
<dbReference type="Proteomes" id="UP000291819">
    <property type="component" value="Unassembled WGS sequence"/>
</dbReference>
<evidence type="ECO:0000259" key="3">
    <source>
        <dbReference type="PROSITE" id="PS51677"/>
    </source>
</evidence>
<keyword evidence="1" id="KW-0479">Metal-binding</keyword>
<keyword evidence="5" id="KW-1185">Reference proteome</keyword>
<dbReference type="EMBL" id="SIXF01000017">
    <property type="protein sequence ID" value="TBO40947.1"/>
    <property type="molecule type" value="Genomic_DNA"/>
</dbReference>
<dbReference type="CDD" id="cd10917">
    <property type="entry name" value="CE4_NodB_like_6s_7s"/>
    <property type="match status" value="1"/>
</dbReference>
<reference evidence="4 5" key="1">
    <citation type="submission" date="2019-02" db="EMBL/GenBank/DDBJ databases">
        <title>Pedobacter kyonggii whole genome sequence analysis.</title>
        <authorList>
            <person name="Dahal R.H."/>
        </authorList>
    </citation>
    <scope>NUCLEOTIDE SEQUENCE [LARGE SCALE GENOMIC DNA]</scope>
    <source>
        <strain evidence="4 5">K-4-11-1</strain>
    </source>
</reference>
<keyword evidence="2" id="KW-0378">Hydrolase</keyword>
<dbReference type="PANTHER" id="PTHR10587">
    <property type="entry name" value="GLYCOSYL TRANSFERASE-RELATED"/>
    <property type="match status" value="1"/>
</dbReference>
<evidence type="ECO:0000256" key="2">
    <source>
        <dbReference type="ARBA" id="ARBA00022801"/>
    </source>
</evidence>
<dbReference type="GO" id="GO:0005975">
    <property type="term" value="P:carbohydrate metabolic process"/>
    <property type="evidence" value="ECO:0007669"/>
    <property type="project" value="InterPro"/>
</dbReference>
<dbReference type="InterPro" id="IPR011330">
    <property type="entry name" value="Glyco_hydro/deAcase_b/a-brl"/>
</dbReference>
<accession>A0A4Q9HAB5</accession>
<dbReference type="Pfam" id="PF01522">
    <property type="entry name" value="Polysacc_deac_1"/>
    <property type="match status" value="1"/>
</dbReference>
<dbReference type="OrthoDB" id="9812065at2"/>
<evidence type="ECO:0000313" key="4">
    <source>
        <dbReference type="EMBL" id="TBO40947.1"/>
    </source>
</evidence>
<feature type="domain" description="NodB homology" evidence="3">
    <location>
        <begin position="26"/>
        <end position="223"/>
    </location>
</feature>
<dbReference type="PROSITE" id="PS51677">
    <property type="entry name" value="NODB"/>
    <property type="match status" value="1"/>
</dbReference>
<dbReference type="AlphaFoldDB" id="A0A4Q9HAB5"/>
<proteinExistence type="predicted"/>
<dbReference type="SUPFAM" id="SSF88713">
    <property type="entry name" value="Glycoside hydrolase/deacetylase"/>
    <property type="match status" value="1"/>
</dbReference>
<evidence type="ECO:0000256" key="1">
    <source>
        <dbReference type="ARBA" id="ARBA00022723"/>
    </source>
</evidence>
<name>A0A4Q9HAB5_9SPHI</name>
<dbReference type="GO" id="GO:0046872">
    <property type="term" value="F:metal ion binding"/>
    <property type="evidence" value="ECO:0007669"/>
    <property type="project" value="UniProtKB-KW"/>
</dbReference>